<proteinExistence type="predicted"/>
<evidence type="ECO:0000313" key="1">
    <source>
        <dbReference type="EMBL" id="MBE9065481.1"/>
    </source>
</evidence>
<dbReference type="EMBL" id="JADEXP010000009">
    <property type="protein sequence ID" value="MBE9065481.1"/>
    <property type="molecule type" value="Genomic_DNA"/>
</dbReference>
<gene>
    <name evidence="1" type="ORF">IQ260_02305</name>
</gene>
<evidence type="ECO:0000313" key="2">
    <source>
        <dbReference type="Proteomes" id="UP000615026"/>
    </source>
</evidence>
<protein>
    <submittedName>
        <fullName evidence="1">Uncharacterized protein</fullName>
    </submittedName>
</protein>
<accession>A0A928X091</accession>
<dbReference type="AlphaFoldDB" id="A0A928X091"/>
<comment type="caution">
    <text evidence="1">The sequence shown here is derived from an EMBL/GenBank/DDBJ whole genome shotgun (WGS) entry which is preliminary data.</text>
</comment>
<organism evidence="1 2">
    <name type="scientific">Leptolyngbya cf. ectocarpi LEGE 11479</name>
    <dbReference type="NCBI Taxonomy" id="1828722"/>
    <lineage>
        <taxon>Bacteria</taxon>
        <taxon>Bacillati</taxon>
        <taxon>Cyanobacteriota</taxon>
        <taxon>Cyanophyceae</taxon>
        <taxon>Leptolyngbyales</taxon>
        <taxon>Leptolyngbyaceae</taxon>
        <taxon>Leptolyngbya group</taxon>
        <taxon>Leptolyngbya</taxon>
    </lineage>
</organism>
<name>A0A928X091_LEPEC</name>
<keyword evidence="2" id="KW-1185">Reference proteome</keyword>
<dbReference type="RefSeq" id="WP_193990479.1">
    <property type="nucleotide sequence ID" value="NZ_JADEXP010000009.1"/>
</dbReference>
<dbReference type="Proteomes" id="UP000615026">
    <property type="component" value="Unassembled WGS sequence"/>
</dbReference>
<sequence length="74" mass="8004">MVSLLISTFVVAWVAIAAVAIQTGYLDNAAHHSSHQLERLTNLLMGHALKGGERGLSPVLIPVRGVHAEQHFRP</sequence>
<reference evidence="1" key="1">
    <citation type="submission" date="2020-10" db="EMBL/GenBank/DDBJ databases">
        <authorList>
            <person name="Castelo-Branco R."/>
            <person name="Eusebio N."/>
            <person name="Adriana R."/>
            <person name="Vieira A."/>
            <person name="Brugerolle De Fraissinette N."/>
            <person name="Rezende De Castro R."/>
            <person name="Schneider M.P."/>
            <person name="Vasconcelos V."/>
            <person name="Leao P.N."/>
        </authorList>
    </citation>
    <scope>NUCLEOTIDE SEQUENCE</scope>
    <source>
        <strain evidence="1">LEGE 11479</strain>
    </source>
</reference>